<dbReference type="Pfam" id="PF02080">
    <property type="entry name" value="TrkA_C"/>
    <property type="match status" value="1"/>
</dbReference>
<feature type="domain" description="RCK N-terminal" evidence="1">
    <location>
        <begin position="3"/>
        <end position="119"/>
    </location>
</feature>
<gene>
    <name evidence="3" type="ORF">BVG16_04775</name>
</gene>
<dbReference type="PANTHER" id="PTHR43833:SF7">
    <property type="entry name" value="KTR SYSTEM POTASSIUM UPTAKE PROTEIN C"/>
    <property type="match status" value="1"/>
</dbReference>
<dbReference type="OrthoDB" id="9776294at2"/>
<dbReference type="EMBL" id="MSZX01000002">
    <property type="protein sequence ID" value="OPA80067.1"/>
    <property type="molecule type" value="Genomic_DNA"/>
</dbReference>
<comment type="caution">
    <text evidence="3">The sequence shown here is derived from an EMBL/GenBank/DDBJ whole genome shotgun (WGS) entry which is preliminary data.</text>
</comment>
<protein>
    <submittedName>
        <fullName evidence="3">Potassium uptake system protein</fullName>
    </submittedName>
</protein>
<dbReference type="InterPro" id="IPR003148">
    <property type="entry name" value="RCK_N"/>
</dbReference>
<dbReference type="Gene3D" id="3.30.70.1450">
    <property type="entry name" value="Regulator of K+ conductance, C-terminal domain"/>
    <property type="match status" value="1"/>
</dbReference>
<keyword evidence="4" id="KW-1185">Reference proteome</keyword>
<evidence type="ECO:0000313" key="3">
    <source>
        <dbReference type="EMBL" id="OPA80067.1"/>
    </source>
</evidence>
<dbReference type="PROSITE" id="PS51202">
    <property type="entry name" value="RCK_C"/>
    <property type="match status" value="1"/>
</dbReference>
<dbReference type="PANTHER" id="PTHR43833">
    <property type="entry name" value="POTASSIUM CHANNEL PROTEIN 2-RELATED-RELATED"/>
    <property type="match status" value="1"/>
</dbReference>
<accession>A0A1T2XJL0</accession>
<dbReference type="Proteomes" id="UP000190188">
    <property type="component" value="Unassembled WGS sequence"/>
</dbReference>
<dbReference type="InterPro" id="IPR036291">
    <property type="entry name" value="NAD(P)-bd_dom_sf"/>
</dbReference>
<dbReference type="SUPFAM" id="SSF51735">
    <property type="entry name" value="NAD(P)-binding Rossmann-fold domains"/>
    <property type="match status" value="1"/>
</dbReference>
<dbReference type="InterPro" id="IPR006037">
    <property type="entry name" value="RCK_C"/>
</dbReference>
<dbReference type="GO" id="GO:0008324">
    <property type="term" value="F:monoatomic cation transmembrane transporter activity"/>
    <property type="evidence" value="ECO:0007669"/>
    <property type="project" value="InterPro"/>
</dbReference>
<dbReference type="InterPro" id="IPR036721">
    <property type="entry name" value="RCK_C_sf"/>
</dbReference>
<dbReference type="Pfam" id="PF02254">
    <property type="entry name" value="TrkA_N"/>
    <property type="match status" value="1"/>
</dbReference>
<dbReference type="GO" id="GO:0006813">
    <property type="term" value="P:potassium ion transport"/>
    <property type="evidence" value="ECO:0007669"/>
    <property type="project" value="InterPro"/>
</dbReference>
<dbReference type="SUPFAM" id="SSF116726">
    <property type="entry name" value="TrkA C-terminal domain-like"/>
    <property type="match status" value="1"/>
</dbReference>
<evidence type="ECO:0000313" key="4">
    <source>
        <dbReference type="Proteomes" id="UP000190188"/>
    </source>
</evidence>
<dbReference type="RefSeq" id="WP_078497412.1">
    <property type="nucleotide sequence ID" value="NZ_MSZX01000002.1"/>
</dbReference>
<name>A0A1T2XJL0_9BACL</name>
<sequence length="226" mass="24941">MKTDQFAVIGLGRFGSSLAKELMSLGHEVLGIDKDEEVIDNMNRKLTHAVVADATDVETLRSLGIRNFDCGVVAIGDDIQTSILTTIQLKELGVKKVVAKAITELHGRVLERIGVDRVIFPERDMGIRVAHQLVSPNLLDYIELSKDYTIVELSVPRCLHGISLQDLSPRSRFGCSIVAIHKKTGVVVVPTAEQVLEENDIMVIIGSNAQIELFEEELTEEQIQLT</sequence>
<dbReference type="STRING" id="1324314.BVG16_04775"/>
<dbReference type="PROSITE" id="PS51201">
    <property type="entry name" value="RCK_N"/>
    <property type="match status" value="1"/>
</dbReference>
<dbReference type="AlphaFoldDB" id="A0A1T2XJL0"/>
<proteinExistence type="predicted"/>
<dbReference type="InterPro" id="IPR050721">
    <property type="entry name" value="Trk_Ktr_HKT_K-transport"/>
</dbReference>
<reference evidence="3 4" key="1">
    <citation type="submission" date="2017-01" db="EMBL/GenBank/DDBJ databases">
        <title>Genome analysis of Paenibacillus selenitrireducens ES3-24.</title>
        <authorList>
            <person name="Xu D."/>
            <person name="Yao R."/>
            <person name="Zheng S."/>
        </authorList>
    </citation>
    <scope>NUCLEOTIDE SEQUENCE [LARGE SCALE GENOMIC DNA]</scope>
    <source>
        <strain evidence="3 4">ES3-24</strain>
    </source>
</reference>
<evidence type="ECO:0000259" key="1">
    <source>
        <dbReference type="PROSITE" id="PS51201"/>
    </source>
</evidence>
<feature type="domain" description="RCK C-terminal" evidence="2">
    <location>
        <begin position="136"/>
        <end position="220"/>
    </location>
</feature>
<dbReference type="Gene3D" id="3.40.50.720">
    <property type="entry name" value="NAD(P)-binding Rossmann-like Domain"/>
    <property type="match status" value="1"/>
</dbReference>
<evidence type="ECO:0000259" key="2">
    <source>
        <dbReference type="PROSITE" id="PS51202"/>
    </source>
</evidence>
<organism evidence="3 4">
    <name type="scientific">Paenibacillus selenitireducens</name>
    <dbReference type="NCBI Taxonomy" id="1324314"/>
    <lineage>
        <taxon>Bacteria</taxon>
        <taxon>Bacillati</taxon>
        <taxon>Bacillota</taxon>
        <taxon>Bacilli</taxon>
        <taxon>Bacillales</taxon>
        <taxon>Paenibacillaceae</taxon>
        <taxon>Paenibacillus</taxon>
    </lineage>
</organism>